<dbReference type="OrthoDB" id="466056at2"/>
<dbReference type="RefSeq" id="WP_015337368.1">
    <property type="nucleotide sequence ID" value="NC_020055.1"/>
</dbReference>
<dbReference type="EMBL" id="FO203522">
    <property type="protein sequence ID" value="CCO24770.1"/>
    <property type="molecule type" value="Genomic_DNA"/>
</dbReference>
<organism evidence="2 3">
    <name type="scientific">Maridesulfovibrio hydrothermalis AM13 = DSM 14728</name>
    <dbReference type="NCBI Taxonomy" id="1121451"/>
    <lineage>
        <taxon>Bacteria</taxon>
        <taxon>Pseudomonadati</taxon>
        <taxon>Thermodesulfobacteriota</taxon>
        <taxon>Desulfovibrionia</taxon>
        <taxon>Desulfovibrionales</taxon>
        <taxon>Desulfovibrionaceae</taxon>
        <taxon>Maridesulfovibrio</taxon>
    </lineage>
</organism>
<dbReference type="InterPro" id="IPR032820">
    <property type="entry name" value="ATPase_put"/>
</dbReference>
<accession>L0REZ3</accession>
<dbReference type="Pfam" id="PF09527">
    <property type="entry name" value="ATPase_gene1"/>
    <property type="match status" value="1"/>
</dbReference>
<dbReference type="eggNOG" id="ENOG5032RTR">
    <property type="taxonomic scope" value="Bacteria"/>
</dbReference>
<feature type="transmembrane region" description="Helical" evidence="1">
    <location>
        <begin position="74"/>
        <end position="95"/>
    </location>
</feature>
<gene>
    <name evidence="2" type="ORF">DESAM_22503</name>
</gene>
<dbReference type="NCBIfam" id="TIGR02230">
    <property type="entry name" value="ATPase_gene1"/>
    <property type="match status" value="1"/>
</dbReference>
<dbReference type="PATRIC" id="fig|1121451.3.peg.2716"/>
<proteinExistence type="predicted"/>
<evidence type="ECO:0000313" key="3">
    <source>
        <dbReference type="Proteomes" id="UP000010808"/>
    </source>
</evidence>
<feature type="transmembrane region" description="Helical" evidence="1">
    <location>
        <begin position="36"/>
        <end position="62"/>
    </location>
</feature>
<name>L0REZ3_9BACT</name>
<keyword evidence="1" id="KW-0472">Membrane</keyword>
<dbReference type="KEGG" id="dhy:DESAM_22503"/>
<keyword evidence="1" id="KW-0812">Transmembrane</keyword>
<dbReference type="HOGENOM" id="CLU_137927_3_0_7"/>
<keyword evidence="3" id="KW-1185">Reference proteome</keyword>
<dbReference type="AlphaFoldDB" id="L0REZ3"/>
<reference evidence="2 3" key="1">
    <citation type="submission" date="2012-10" db="EMBL/GenBank/DDBJ databases">
        <authorList>
            <person name="Genoscope - CEA"/>
        </authorList>
    </citation>
    <scope>NUCLEOTIDE SEQUENCE [LARGE SCALE GENOMIC DNA]</scope>
    <source>
        <strain evidence="3">AM13 / DSM 14728</strain>
    </source>
</reference>
<sequence length="121" mass="13874">MNADLKEAQNKQHEKFRRTVASKEKRRIRAGKKGTVGAWTAFGSMGVVGWFVALPTFLGSLFGAWLDYNWPSKISWTLTMLGAGLFTGCVFAGIWMNREKNKIIKEREEWEAEEKEQEDDK</sequence>
<keyword evidence="1" id="KW-1133">Transmembrane helix</keyword>
<dbReference type="STRING" id="1121451.DESAM_22503"/>
<dbReference type="Proteomes" id="UP000010808">
    <property type="component" value="Chromosome"/>
</dbReference>
<protein>
    <submittedName>
        <fullName evidence="2">F0F1-ATPase subunit</fullName>
    </submittedName>
</protein>
<evidence type="ECO:0000313" key="2">
    <source>
        <dbReference type="EMBL" id="CCO24770.1"/>
    </source>
</evidence>
<evidence type="ECO:0000256" key="1">
    <source>
        <dbReference type="SAM" id="Phobius"/>
    </source>
</evidence>
<dbReference type="InterPro" id="IPR011744">
    <property type="entry name" value="ATPase_gene1"/>
</dbReference>